<sequence length="104" mass="11682">MKMRVQPGIKVKGSSNKLAYLSPLKDQASLSKNFTQCSQSAVCDISDPTCFKNEVWFGSQGLPKLPFHFTPQTCMFGFFWSLGVVFEMLQEVSLPTRCLLYVCS</sequence>
<dbReference type="AlphaFoldDB" id="A0A7S1N333"/>
<proteinExistence type="predicted"/>
<dbReference type="EMBL" id="HBGA01010827">
    <property type="protein sequence ID" value="CAD8993057.1"/>
    <property type="molecule type" value="Transcribed_RNA"/>
</dbReference>
<reference evidence="1" key="1">
    <citation type="submission" date="2021-01" db="EMBL/GenBank/DDBJ databases">
        <authorList>
            <person name="Corre E."/>
            <person name="Pelletier E."/>
            <person name="Niang G."/>
            <person name="Scheremetjew M."/>
            <person name="Finn R."/>
            <person name="Kale V."/>
            <person name="Holt S."/>
            <person name="Cochrane G."/>
            <person name="Meng A."/>
            <person name="Brown T."/>
            <person name="Cohen L."/>
        </authorList>
    </citation>
    <scope>NUCLEOTIDE SEQUENCE</scope>
    <source>
        <strain evidence="1">NIES-381</strain>
    </source>
</reference>
<protein>
    <submittedName>
        <fullName evidence="1">Uncharacterized protein</fullName>
    </submittedName>
</protein>
<accession>A0A7S1N333</accession>
<organism evidence="1">
    <name type="scientific">Eutreptiella gymnastica</name>
    <dbReference type="NCBI Taxonomy" id="73025"/>
    <lineage>
        <taxon>Eukaryota</taxon>
        <taxon>Discoba</taxon>
        <taxon>Euglenozoa</taxon>
        <taxon>Euglenida</taxon>
        <taxon>Spirocuta</taxon>
        <taxon>Euglenophyceae</taxon>
        <taxon>Eutreptiales</taxon>
        <taxon>Eutreptiaceae</taxon>
        <taxon>Eutreptiella</taxon>
    </lineage>
</organism>
<evidence type="ECO:0000313" key="1">
    <source>
        <dbReference type="EMBL" id="CAD8993057.1"/>
    </source>
</evidence>
<gene>
    <name evidence="1" type="ORF">EGYM00392_LOCUS4105</name>
</gene>
<name>A0A7S1N333_9EUGL</name>